<evidence type="ECO:0000313" key="3">
    <source>
        <dbReference type="Proteomes" id="UP000019147"/>
    </source>
</evidence>
<keyword evidence="1" id="KW-0472">Membrane</keyword>
<proteinExistence type="predicted"/>
<dbReference type="EMBL" id="CP015840">
    <property type="protein sequence ID" value="ANG65725.1"/>
    <property type="molecule type" value="Genomic_DNA"/>
</dbReference>
<dbReference type="InterPro" id="IPR010792">
    <property type="entry name" value="DUF1389"/>
</dbReference>
<gene>
    <name evidence="2" type="ORF">M787_000055</name>
</gene>
<dbReference type="STRING" id="1143323.M787_000055"/>
<keyword evidence="1" id="KW-1133">Transmembrane helix</keyword>
<sequence>MRYFCYHSLYLFKTRLNSKMNPITLPSSTFTAQAVNSVEKKQFLARVQVLAGIISAVFVSVLAVVMALGIVHPAIIVLASILGLIAFASLMKCAVDVCRKQIMPSPSIPSGCLQVICDNYPLVIGDLCKQERLTIQELRQVLSILGGSGDLGLENISIDLRKKLDSFGWERVVQSCEGSTLPSLDDELTRSCCLYFLKRFIDLGPKDIPISEGMAPEVYWMSNPGLVDVPLSAVGVTSWLLASVVTEEEYKSLREDARSNNWGDEQQQKCRDLVARARIFFRSQSEILSETLVPRVCWCRYFFSHGMSWEQIQLIKGLSCDQALFFGGDDESKGCFDSVRTVNDWICFLPQIFPYLDESSPKYDPGVALITWQEFQTAMAKENKKIFKKRTEGYAKRAVFALNILNRYAYYTKFSPVPLSSLSDQWKVCLYEYQEGQRLSRQRV</sequence>
<organism evidence="2 3">
    <name type="scientific">Chlamydia gallinacea 08-1274/3</name>
    <dbReference type="NCBI Taxonomy" id="1143323"/>
    <lineage>
        <taxon>Bacteria</taxon>
        <taxon>Pseudomonadati</taxon>
        <taxon>Chlamydiota</taxon>
        <taxon>Chlamydiia</taxon>
        <taxon>Chlamydiales</taxon>
        <taxon>Chlamydiaceae</taxon>
        <taxon>Chlamydia/Chlamydophila group</taxon>
        <taxon>Chlamydia</taxon>
    </lineage>
</organism>
<evidence type="ECO:0008006" key="4">
    <source>
        <dbReference type="Google" id="ProtNLM"/>
    </source>
</evidence>
<name>A0A173DXS7_9CHLA</name>
<dbReference type="OrthoDB" id="17520at2"/>
<accession>A0A173DXS7</accession>
<dbReference type="AlphaFoldDB" id="A0A173DXS7"/>
<dbReference type="KEGG" id="cgz:M787_000055"/>
<reference evidence="2 3" key="1">
    <citation type="journal article" date="2014" name="Syst. Appl. Microbiol.">
        <title>Evidence for the existence of two new members of the family Chlamydiaceae and proposal of Chlamydia avium sp. nov. and Chlamydia gallinacea sp. nov.</title>
        <authorList>
            <person name="Sachse K."/>
            <person name="Laroucau K."/>
            <person name="Riege K."/>
            <person name="Wehner S."/>
            <person name="Dilcher M."/>
            <person name="Creasy H.H."/>
            <person name="Weidmann M."/>
            <person name="Myers G."/>
            <person name="Vorimore F."/>
            <person name="Vicari N."/>
            <person name="Magnino S."/>
            <person name="Liebler-Tenorio E."/>
            <person name="Ruettger A."/>
            <person name="Bavoil P.M."/>
            <person name="Hufert F.T."/>
            <person name="Rossello-Mora R."/>
            <person name="Marz M."/>
        </authorList>
    </citation>
    <scope>NUCLEOTIDE SEQUENCE [LARGE SCALE GENOMIC DNA]</scope>
    <source>
        <strain evidence="2 3">08-1274/3</strain>
    </source>
</reference>
<dbReference type="Proteomes" id="UP000019147">
    <property type="component" value="Chromosome"/>
</dbReference>
<protein>
    <recommendedName>
        <fullName evidence="4">DUF1389 domain-containing protein</fullName>
    </recommendedName>
</protein>
<feature type="transmembrane region" description="Helical" evidence="1">
    <location>
        <begin position="49"/>
        <end position="68"/>
    </location>
</feature>
<keyword evidence="1" id="KW-0812">Transmembrane</keyword>
<feature type="transmembrane region" description="Helical" evidence="1">
    <location>
        <begin position="74"/>
        <end position="95"/>
    </location>
</feature>
<evidence type="ECO:0000256" key="1">
    <source>
        <dbReference type="SAM" id="Phobius"/>
    </source>
</evidence>
<dbReference type="Pfam" id="PF07146">
    <property type="entry name" value="DUF1389"/>
    <property type="match status" value="1"/>
</dbReference>
<evidence type="ECO:0000313" key="2">
    <source>
        <dbReference type="EMBL" id="ANG65725.1"/>
    </source>
</evidence>